<dbReference type="Proteomes" id="UP001472677">
    <property type="component" value="Unassembled WGS sequence"/>
</dbReference>
<organism evidence="1 2">
    <name type="scientific">Hibiscus sabdariffa</name>
    <name type="common">roselle</name>
    <dbReference type="NCBI Taxonomy" id="183260"/>
    <lineage>
        <taxon>Eukaryota</taxon>
        <taxon>Viridiplantae</taxon>
        <taxon>Streptophyta</taxon>
        <taxon>Embryophyta</taxon>
        <taxon>Tracheophyta</taxon>
        <taxon>Spermatophyta</taxon>
        <taxon>Magnoliopsida</taxon>
        <taxon>eudicotyledons</taxon>
        <taxon>Gunneridae</taxon>
        <taxon>Pentapetalae</taxon>
        <taxon>rosids</taxon>
        <taxon>malvids</taxon>
        <taxon>Malvales</taxon>
        <taxon>Malvaceae</taxon>
        <taxon>Malvoideae</taxon>
        <taxon>Hibiscus</taxon>
    </lineage>
</organism>
<gene>
    <name evidence="1" type="ORF">V6N12_053008</name>
</gene>
<evidence type="ECO:0000313" key="2">
    <source>
        <dbReference type="Proteomes" id="UP001472677"/>
    </source>
</evidence>
<accession>A0ABR2ABP5</accession>
<name>A0ABR2ABP5_9ROSI</name>
<dbReference type="EMBL" id="JBBPBM010000851">
    <property type="protein sequence ID" value="KAK8490498.1"/>
    <property type="molecule type" value="Genomic_DNA"/>
</dbReference>
<evidence type="ECO:0000313" key="1">
    <source>
        <dbReference type="EMBL" id="KAK8490498.1"/>
    </source>
</evidence>
<proteinExistence type="predicted"/>
<keyword evidence="2" id="KW-1185">Reference proteome</keyword>
<comment type="caution">
    <text evidence="1">The sequence shown here is derived from an EMBL/GenBank/DDBJ whole genome shotgun (WGS) entry which is preliminary data.</text>
</comment>
<protein>
    <submittedName>
        <fullName evidence="1">Uncharacterized protein</fullName>
    </submittedName>
</protein>
<sequence length="142" mass="16331">MHNFGIVKEVPPTLMREGEDLYGTLTDEPYLEKMINGSNEEILSLPSQPCRMVDREVAYVDPTLPNRAQILVHNGVERKVRVMSDIVLSFLSLPKDNLFSYTRKSKGLLKNVRRREIVIGQSCKKSKVFAKFGIFCWLSKVW</sequence>
<reference evidence="1 2" key="1">
    <citation type="journal article" date="2024" name="G3 (Bethesda)">
        <title>Genome assembly of Hibiscus sabdariffa L. provides insights into metabolisms of medicinal natural products.</title>
        <authorList>
            <person name="Kim T."/>
        </authorList>
    </citation>
    <scope>NUCLEOTIDE SEQUENCE [LARGE SCALE GENOMIC DNA]</scope>
    <source>
        <strain evidence="1">TK-2024</strain>
        <tissue evidence="1">Old leaves</tissue>
    </source>
</reference>